<dbReference type="AlphaFoldDB" id="A0A3P3W301"/>
<feature type="transmembrane region" description="Helical" evidence="1">
    <location>
        <begin position="252"/>
        <end position="272"/>
    </location>
</feature>
<dbReference type="PANTHER" id="PTHR35337">
    <property type="entry name" value="SLR1478 PROTEIN"/>
    <property type="match status" value="1"/>
</dbReference>
<sequence>MDIDAYGAARRSEWDRLATLGRARSLSGAEADELIGRYQSGATDLSALRTTYGETVETSALSIALSRARMRFTLAKRNPLVLLREFFVEQLPSALYQVRWWTLAAAVFTIAVAALSYFWHMLNPEVLSYYGTEAGLKQYAEEDFINYYSEYSESAFAARVFTNNAWIAAQSLAFGFTGLWPIMMLVQNAMGLGMSAAVLASFGHLDAFFLWIAPHGLLELTMIFVAAGAGFAVFWALIVPGPRPRIEGVGRAGRTLIVVAVGTSIFLFISGLVEGFVTRQDWPWAVKIGIGAIALASYLAYSLVLGRRAYRAGHSGDVSTMDAGYTNVHAD</sequence>
<keyword evidence="1" id="KW-1133">Transmembrane helix</keyword>
<proteinExistence type="predicted"/>
<feature type="transmembrane region" description="Helical" evidence="1">
    <location>
        <begin position="100"/>
        <end position="119"/>
    </location>
</feature>
<dbReference type="PANTHER" id="PTHR35337:SF1">
    <property type="entry name" value="SLR1478 PROTEIN"/>
    <property type="match status" value="1"/>
</dbReference>
<feature type="transmembrane region" description="Helical" evidence="1">
    <location>
        <begin position="193"/>
        <end position="214"/>
    </location>
</feature>
<accession>A0A3P3W301</accession>
<evidence type="ECO:0000313" key="2">
    <source>
        <dbReference type="EMBL" id="RRJ88306.1"/>
    </source>
</evidence>
<evidence type="ECO:0000313" key="3">
    <source>
        <dbReference type="Proteomes" id="UP000274391"/>
    </source>
</evidence>
<feature type="transmembrane region" description="Helical" evidence="1">
    <location>
        <begin position="165"/>
        <end position="186"/>
    </location>
</feature>
<feature type="transmembrane region" description="Helical" evidence="1">
    <location>
        <begin position="220"/>
        <end position="240"/>
    </location>
</feature>
<keyword evidence="1" id="KW-0472">Membrane</keyword>
<dbReference type="EMBL" id="RQVS01000002">
    <property type="protein sequence ID" value="RRJ88306.1"/>
    <property type="molecule type" value="Genomic_DNA"/>
</dbReference>
<dbReference type="Pfam" id="PF01944">
    <property type="entry name" value="SpoIIM"/>
    <property type="match status" value="1"/>
</dbReference>
<keyword evidence="1" id="KW-0812">Transmembrane</keyword>
<name>A0A3P3W301_9MICO</name>
<dbReference type="OrthoDB" id="5243448at2"/>
<keyword evidence="3" id="KW-1185">Reference proteome</keyword>
<comment type="caution">
    <text evidence="2">The sequence shown here is derived from an EMBL/GenBank/DDBJ whole genome shotgun (WGS) entry which is preliminary data.</text>
</comment>
<dbReference type="Proteomes" id="UP000274391">
    <property type="component" value="Unassembled WGS sequence"/>
</dbReference>
<evidence type="ECO:0000256" key="1">
    <source>
        <dbReference type="SAM" id="Phobius"/>
    </source>
</evidence>
<gene>
    <name evidence="2" type="ORF">EG850_02360</name>
</gene>
<reference evidence="2 3" key="1">
    <citation type="submission" date="2018-11" db="EMBL/GenBank/DDBJ databases">
        <title>YIM 102482-1 draft genome.</title>
        <authorList>
            <person name="Li G."/>
            <person name="Jiang Y."/>
        </authorList>
    </citation>
    <scope>NUCLEOTIDE SEQUENCE [LARGE SCALE GENOMIC DNA]</scope>
    <source>
        <strain evidence="2 3">YIM 102482-1</strain>
    </source>
</reference>
<protein>
    <submittedName>
        <fullName evidence="2">Stage II sporulation protein M</fullName>
    </submittedName>
</protein>
<feature type="transmembrane region" description="Helical" evidence="1">
    <location>
        <begin position="284"/>
        <end position="305"/>
    </location>
</feature>
<organism evidence="2 3">
    <name type="scientific">Gulosibacter macacae</name>
    <dbReference type="NCBI Taxonomy" id="2488791"/>
    <lineage>
        <taxon>Bacteria</taxon>
        <taxon>Bacillati</taxon>
        <taxon>Actinomycetota</taxon>
        <taxon>Actinomycetes</taxon>
        <taxon>Micrococcales</taxon>
        <taxon>Microbacteriaceae</taxon>
        <taxon>Gulosibacter</taxon>
    </lineage>
</organism>
<dbReference type="RefSeq" id="WP_124969460.1">
    <property type="nucleotide sequence ID" value="NZ_RQVS01000002.1"/>
</dbReference>
<dbReference type="InterPro" id="IPR002798">
    <property type="entry name" value="SpoIIM-like"/>
</dbReference>